<evidence type="ECO:0000256" key="1">
    <source>
        <dbReference type="SAM" id="MobiDB-lite"/>
    </source>
</evidence>
<feature type="region of interest" description="Disordered" evidence="1">
    <location>
        <begin position="1"/>
        <end position="27"/>
    </location>
</feature>
<reference evidence="3" key="1">
    <citation type="submission" date="2017-08" db="EMBL/GenBank/DDBJ databases">
        <authorList>
            <person name="de Groot N.N."/>
        </authorList>
    </citation>
    <scope>NUCLEOTIDE SEQUENCE [LARGE SCALE GENOMIC DNA]</scope>
</reference>
<accession>A0A2D0ZN73</accession>
<dbReference type="EMBL" id="MF668286">
    <property type="protein sequence ID" value="ASZ75039.1"/>
    <property type="molecule type" value="Genomic_DNA"/>
</dbReference>
<name>A0A2D0ZN73_9CAUD</name>
<evidence type="ECO:0000313" key="2">
    <source>
        <dbReference type="EMBL" id="ASZ75039.1"/>
    </source>
</evidence>
<organism evidence="2 3">
    <name type="scientific">Rhodococcus phage Trina</name>
    <dbReference type="NCBI Taxonomy" id="2027905"/>
    <lineage>
        <taxon>Viruses</taxon>
        <taxon>Duplodnaviria</taxon>
        <taxon>Heunggongvirae</taxon>
        <taxon>Uroviricota</taxon>
        <taxon>Caudoviricetes</taxon>
        <taxon>Trinavirus</taxon>
        <taxon>Trinavirus trina</taxon>
    </lineage>
</organism>
<keyword evidence="3" id="KW-1185">Reference proteome</keyword>
<dbReference type="Proteomes" id="UP000231419">
    <property type="component" value="Segment"/>
</dbReference>
<sequence length="49" mass="5551">MQLSNGSDNVWPTSTHGRQKSVWKSLSDTPNDERAAYAYAQIVRDRIVT</sequence>
<proteinExistence type="predicted"/>
<evidence type="ECO:0000313" key="3">
    <source>
        <dbReference type="Proteomes" id="UP000231419"/>
    </source>
</evidence>
<gene>
    <name evidence="2" type="ORF">SEA_TRINA_261</name>
</gene>
<protein>
    <submittedName>
        <fullName evidence="2">Uncharacterized protein</fullName>
    </submittedName>
</protein>